<dbReference type="Proteomes" id="UP000186817">
    <property type="component" value="Unassembled WGS sequence"/>
</dbReference>
<reference evidence="2 3" key="1">
    <citation type="submission" date="2016-02" db="EMBL/GenBank/DDBJ databases">
        <title>Genome analysis of coral dinoflagellate symbionts highlights evolutionary adaptations to a symbiotic lifestyle.</title>
        <authorList>
            <person name="Aranda M."/>
            <person name="Li Y."/>
            <person name="Liew Y.J."/>
            <person name="Baumgarten S."/>
            <person name="Simakov O."/>
            <person name="Wilson M."/>
            <person name="Piel J."/>
            <person name="Ashoor H."/>
            <person name="Bougouffa S."/>
            <person name="Bajic V.B."/>
            <person name="Ryu T."/>
            <person name="Ravasi T."/>
            <person name="Bayer T."/>
            <person name="Micklem G."/>
            <person name="Kim H."/>
            <person name="Bhak J."/>
            <person name="Lajeunesse T.C."/>
            <person name="Voolstra C.R."/>
        </authorList>
    </citation>
    <scope>NUCLEOTIDE SEQUENCE [LARGE SCALE GENOMIC DNA]</scope>
    <source>
        <strain evidence="2 3">CCMP2467</strain>
    </source>
</reference>
<gene>
    <name evidence="2" type="ORF">AK812_SmicGene9172</name>
</gene>
<keyword evidence="3" id="KW-1185">Reference proteome</keyword>
<sequence length="430" mass="48691">MRNLHITRHESIPSEKSGDLGIISQEYSSCCTDGTEDSEEDSVDASQQKAAAFLIQHFRVHEARHLNLETESLYGAVVLIPQLGRSCGWPRALMFVSLQVYVLFILNGFLQAVLLMEISREQNVLDVYAGQMWLCDFGAPLIDCPDDPSCTGPGGTQVDGRRLYDYRSWSTRTFFRDSLKKLFPDKAGEIERDIDPGEYGAESRLIRWICCFIFMLSISEELILISKMCRLLYKLPSSAESWIEFKDPGDEQVGDAWLEYVEVSVQGMPFRWKVINCVLILGIKVALWSLTARTGVTFLMETQAISDCIVNSVALAFVLHMDELILSTLTSHRVTAALSKCKVDNSWVGNIGMGIPLELLASLLLCSVFIGMYYHDNCIWSWEGWWFYSKPMHLPLSSNEPLASAFFPWFFPLEGAPDELWSMPSLWHAE</sequence>
<proteinExistence type="predicted"/>
<name>A0A1Q9EJ07_SYMMI</name>
<comment type="caution">
    <text evidence="2">The sequence shown here is derived from an EMBL/GenBank/DDBJ whole genome shotgun (WGS) entry which is preliminary data.</text>
</comment>
<organism evidence="2 3">
    <name type="scientific">Symbiodinium microadriaticum</name>
    <name type="common">Dinoflagellate</name>
    <name type="synonym">Zooxanthella microadriatica</name>
    <dbReference type="NCBI Taxonomy" id="2951"/>
    <lineage>
        <taxon>Eukaryota</taxon>
        <taxon>Sar</taxon>
        <taxon>Alveolata</taxon>
        <taxon>Dinophyceae</taxon>
        <taxon>Suessiales</taxon>
        <taxon>Symbiodiniaceae</taxon>
        <taxon>Symbiodinium</taxon>
    </lineage>
</organism>
<protein>
    <submittedName>
        <fullName evidence="2">Uncharacterized protein</fullName>
    </submittedName>
</protein>
<evidence type="ECO:0000313" key="3">
    <source>
        <dbReference type="Proteomes" id="UP000186817"/>
    </source>
</evidence>
<accession>A0A1Q9EJ07</accession>
<dbReference type="OrthoDB" id="412342at2759"/>
<evidence type="ECO:0000256" key="1">
    <source>
        <dbReference type="SAM" id="Phobius"/>
    </source>
</evidence>
<keyword evidence="1" id="KW-0812">Transmembrane</keyword>
<dbReference type="AlphaFoldDB" id="A0A1Q9EJ07"/>
<keyword evidence="1" id="KW-1133">Transmembrane helix</keyword>
<feature type="transmembrane region" description="Helical" evidence="1">
    <location>
        <begin position="92"/>
        <end position="116"/>
    </location>
</feature>
<dbReference type="EMBL" id="LSRX01000139">
    <property type="protein sequence ID" value="OLQ07436.1"/>
    <property type="molecule type" value="Genomic_DNA"/>
</dbReference>
<evidence type="ECO:0000313" key="2">
    <source>
        <dbReference type="EMBL" id="OLQ07436.1"/>
    </source>
</evidence>
<keyword evidence="1" id="KW-0472">Membrane</keyword>